<gene>
    <name evidence="2" type="ORF">ACFSFY_04465</name>
</gene>
<sequence>MTKNKLFTQTKMSEKVGWSEGNGRRWIKAFKDYIPFEKVNNKKMYNNESIRILSFLKDFREMGLSMNEIKKWVKDNGMPENETETKQVLHENKFENISNEYSKDIAKTIPTIKELLIPYLDELRDGNTYSANELTQKIVKVFNLSESQRIMKYETNTDTIFLSRIRGARYSLKKEGYIIEVNKFSYQITAEGLELLEENVFDIAVEVEEMEKLVDPLTAIKENVNDLHNQLADELLNELMRLDWKKFEDIVIDLLTTMGYGDGEVTDRTNDEGLDGIIKEDKLGLDNIYVQAKRYGIGNSVGRAAVQGFSGALDGKGARKGVFITTSYFTNGAKEYAKKVDSKSIILIDGKELASLMISYNVGVDIKTTFVVKELNYNYFKEE</sequence>
<evidence type="ECO:0000313" key="2">
    <source>
        <dbReference type="EMBL" id="MFD1927316.1"/>
    </source>
</evidence>
<dbReference type="PROSITE" id="PS50937">
    <property type="entry name" value="HTH_MERR_2"/>
    <property type="match status" value="1"/>
</dbReference>
<dbReference type="RefSeq" id="WP_381535963.1">
    <property type="nucleotide sequence ID" value="NZ_JBHUGI010000006.1"/>
</dbReference>
<dbReference type="PANTHER" id="PTHR30015:SF7">
    <property type="entry name" value="TYPE IV METHYL-DIRECTED RESTRICTION ENZYME ECOKMRR"/>
    <property type="match status" value="1"/>
</dbReference>
<organism evidence="2 3">
    <name type="scientific">Sporosarcina siberiensis</name>
    <dbReference type="NCBI Taxonomy" id="1365606"/>
    <lineage>
        <taxon>Bacteria</taxon>
        <taxon>Bacillati</taxon>
        <taxon>Bacillota</taxon>
        <taxon>Bacilli</taxon>
        <taxon>Bacillales</taxon>
        <taxon>Caryophanaceae</taxon>
        <taxon>Sporosarcina</taxon>
    </lineage>
</organism>
<dbReference type="Pfam" id="PF14338">
    <property type="entry name" value="Mrr_N"/>
    <property type="match status" value="1"/>
</dbReference>
<dbReference type="Proteomes" id="UP001597218">
    <property type="component" value="Unassembled WGS sequence"/>
</dbReference>
<keyword evidence="2" id="KW-0540">Nuclease</keyword>
<dbReference type="InterPro" id="IPR052906">
    <property type="entry name" value="Type_IV_Methyl-Rstrct_Enzyme"/>
</dbReference>
<dbReference type="Pfam" id="PF04471">
    <property type="entry name" value="Mrr_cat"/>
    <property type="match status" value="1"/>
</dbReference>
<dbReference type="GO" id="GO:0004519">
    <property type="term" value="F:endonuclease activity"/>
    <property type="evidence" value="ECO:0007669"/>
    <property type="project" value="UniProtKB-KW"/>
</dbReference>
<evidence type="ECO:0000313" key="3">
    <source>
        <dbReference type="Proteomes" id="UP001597218"/>
    </source>
</evidence>
<dbReference type="EMBL" id="JBHUGI010000006">
    <property type="protein sequence ID" value="MFD1927316.1"/>
    <property type="molecule type" value="Genomic_DNA"/>
</dbReference>
<dbReference type="InterPro" id="IPR009061">
    <property type="entry name" value="DNA-bd_dom_put_sf"/>
</dbReference>
<dbReference type="InterPro" id="IPR011856">
    <property type="entry name" value="tRNA_endonuc-like_dom_sf"/>
</dbReference>
<dbReference type="Gene3D" id="3.40.1350.10">
    <property type="match status" value="1"/>
</dbReference>
<dbReference type="Gene3D" id="1.10.1660.10">
    <property type="match status" value="1"/>
</dbReference>
<dbReference type="InterPro" id="IPR011335">
    <property type="entry name" value="Restrct_endonuc-II-like"/>
</dbReference>
<dbReference type="InterPro" id="IPR025745">
    <property type="entry name" value="Mrr-like_N_dom"/>
</dbReference>
<dbReference type="InterPro" id="IPR007560">
    <property type="entry name" value="Restrct_endonuc_IV_Mrr"/>
</dbReference>
<keyword evidence="3" id="KW-1185">Reference proteome</keyword>
<accession>A0ABW4SD80</accession>
<name>A0ABW4SD80_9BACL</name>
<protein>
    <submittedName>
        <fullName evidence="2">Restriction endonuclease</fullName>
        <ecNumber evidence="2">3.1.21.-</ecNumber>
    </submittedName>
</protein>
<reference evidence="3" key="1">
    <citation type="journal article" date="2019" name="Int. J. Syst. Evol. Microbiol.">
        <title>The Global Catalogue of Microorganisms (GCM) 10K type strain sequencing project: providing services to taxonomists for standard genome sequencing and annotation.</title>
        <authorList>
            <consortium name="The Broad Institute Genomics Platform"/>
            <consortium name="The Broad Institute Genome Sequencing Center for Infectious Disease"/>
            <person name="Wu L."/>
            <person name="Ma J."/>
        </authorList>
    </citation>
    <scope>NUCLEOTIDE SEQUENCE [LARGE SCALE GENOMIC DNA]</scope>
    <source>
        <strain evidence="3">CGMCC 4.7177</strain>
    </source>
</reference>
<dbReference type="SUPFAM" id="SSF46955">
    <property type="entry name" value="Putative DNA-binding domain"/>
    <property type="match status" value="1"/>
</dbReference>
<evidence type="ECO:0000259" key="1">
    <source>
        <dbReference type="PROSITE" id="PS50937"/>
    </source>
</evidence>
<dbReference type="PANTHER" id="PTHR30015">
    <property type="entry name" value="MRR RESTRICTION SYSTEM PROTEIN"/>
    <property type="match status" value="1"/>
</dbReference>
<proteinExistence type="predicted"/>
<dbReference type="GO" id="GO:0016787">
    <property type="term" value="F:hydrolase activity"/>
    <property type="evidence" value="ECO:0007669"/>
    <property type="project" value="UniProtKB-KW"/>
</dbReference>
<dbReference type="InterPro" id="IPR000551">
    <property type="entry name" value="MerR-type_HTH_dom"/>
</dbReference>
<dbReference type="SUPFAM" id="SSF52980">
    <property type="entry name" value="Restriction endonuclease-like"/>
    <property type="match status" value="1"/>
</dbReference>
<feature type="domain" description="HTH merR-type" evidence="1">
    <location>
        <begin position="44"/>
        <end position="75"/>
    </location>
</feature>
<keyword evidence="2" id="KW-0378">Hydrolase</keyword>
<comment type="caution">
    <text evidence="2">The sequence shown here is derived from an EMBL/GenBank/DDBJ whole genome shotgun (WGS) entry which is preliminary data.</text>
</comment>
<dbReference type="EC" id="3.1.21.-" evidence="2"/>
<keyword evidence="2" id="KW-0255">Endonuclease</keyword>